<evidence type="ECO:0000256" key="1">
    <source>
        <dbReference type="ARBA" id="ARBA00022723"/>
    </source>
</evidence>
<feature type="chain" id="PRO_5016308972" evidence="3">
    <location>
        <begin position="25"/>
        <end position="553"/>
    </location>
</feature>
<dbReference type="Pfam" id="PF00264">
    <property type="entry name" value="Tyrosinase"/>
    <property type="match status" value="2"/>
</dbReference>
<dbReference type="GO" id="GO:0046872">
    <property type="term" value="F:metal ion binding"/>
    <property type="evidence" value="ECO:0007669"/>
    <property type="project" value="UniProtKB-KW"/>
</dbReference>
<comment type="caution">
    <text evidence="5">The sequence shown here is derived from an EMBL/GenBank/DDBJ whole genome shotgun (WGS) entry which is preliminary data.</text>
</comment>
<accession>A0A318K0J3</accession>
<keyword evidence="6" id="KW-1185">Reference proteome</keyword>
<proteinExistence type="predicted"/>
<dbReference type="RefSeq" id="WP_110253244.1">
    <property type="nucleotide sequence ID" value="NZ_QJKB01000001.1"/>
</dbReference>
<dbReference type="PRINTS" id="PR00092">
    <property type="entry name" value="TYROSINASE"/>
</dbReference>
<sequence>MNISKCRLLVGLLLASCFSINVCAQIAAPREVKYRKNIDELSADELAAFEHAVKMMKVKSAKNIYDRTGFLWQAWVHNCTSVAVNDKRQYALGSGDNKQLYEVIKGQLNMGNDINDTMANPFNTCSFETQVRGTGNVIYENPGMCEHRKDTFFQWHRAEFYFYEKALQDADPEGLSGPSTKNVTVPYWNFTKPPTGIRYPKAFEDATSPLWFKHRLENPAGSKPAMPSYTSPYLMAYLIYKQDWQSFGGYSLGGAGNSGSFESQIHDTMHDEYVHGYLRNPATAGLDPLFYSFHAFIDYALEKWIEEHGSETITGGNWFMRGEQDARLQLPVGFEEGSGKKREPFSNYSKNMGRAELYYDTKKQGFAYQSGAFGEFVPKSQIDAIVAKHNLPGATLGDNPQSLFSELMSYGAHGPVARPNAIVQGKVKIQSLDGSKALIDIVRDAGSDDYSYQVDVYFHPQDVAADIGNKDFRMRYLVLTASYWALSGHHHHHHDDAGSSVPLRLTQDISKDINNLRLGGKDGQEWTVTLGISSRNNPSGKFAFSAPVINYSK</sequence>
<dbReference type="PANTHER" id="PTHR11474">
    <property type="entry name" value="TYROSINASE FAMILY MEMBER"/>
    <property type="match status" value="1"/>
</dbReference>
<feature type="signal peptide" evidence="3">
    <location>
        <begin position="1"/>
        <end position="24"/>
    </location>
</feature>
<name>A0A318K0J3_9BURK</name>
<dbReference type="Proteomes" id="UP000247792">
    <property type="component" value="Unassembled WGS sequence"/>
</dbReference>
<protein>
    <submittedName>
        <fullName evidence="5">Common central domain of tyrosinase</fullName>
    </submittedName>
</protein>
<dbReference type="PROSITE" id="PS00498">
    <property type="entry name" value="TYROSINASE_2"/>
    <property type="match status" value="1"/>
</dbReference>
<keyword evidence="2" id="KW-0186">Copper</keyword>
<reference evidence="5 6" key="1">
    <citation type="submission" date="2018-05" db="EMBL/GenBank/DDBJ databases">
        <title>Genomic Encyclopedia of Type Strains, Phase IV (KMG-IV): sequencing the most valuable type-strain genomes for metagenomic binning, comparative biology and taxonomic classification.</title>
        <authorList>
            <person name="Goeker M."/>
        </authorList>
    </citation>
    <scope>NUCLEOTIDE SEQUENCE [LARGE SCALE GENOMIC DNA]</scope>
    <source>
        <strain evidence="5 6">DSM 19792</strain>
    </source>
</reference>
<dbReference type="OrthoDB" id="2874181at2"/>
<dbReference type="AlphaFoldDB" id="A0A318K0J3"/>
<dbReference type="SUPFAM" id="SSF48056">
    <property type="entry name" value="Di-copper centre-containing domain"/>
    <property type="match status" value="1"/>
</dbReference>
<dbReference type="InterPro" id="IPR050316">
    <property type="entry name" value="Tyrosinase/Hemocyanin"/>
</dbReference>
<dbReference type="Gene3D" id="1.10.1280.10">
    <property type="entry name" value="Di-copper center containing domain from catechol oxidase"/>
    <property type="match status" value="1"/>
</dbReference>
<dbReference type="PANTHER" id="PTHR11474:SF76">
    <property type="entry name" value="SHKT DOMAIN-CONTAINING PROTEIN"/>
    <property type="match status" value="1"/>
</dbReference>
<evidence type="ECO:0000256" key="2">
    <source>
        <dbReference type="ARBA" id="ARBA00023008"/>
    </source>
</evidence>
<dbReference type="EMBL" id="QJKB01000001">
    <property type="protein sequence ID" value="PXX46794.1"/>
    <property type="molecule type" value="Genomic_DNA"/>
</dbReference>
<organism evidence="5 6">
    <name type="scientific">Undibacterium pigrum</name>
    <dbReference type="NCBI Taxonomy" id="401470"/>
    <lineage>
        <taxon>Bacteria</taxon>
        <taxon>Pseudomonadati</taxon>
        <taxon>Pseudomonadota</taxon>
        <taxon>Betaproteobacteria</taxon>
        <taxon>Burkholderiales</taxon>
        <taxon>Oxalobacteraceae</taxon>
        <taxon>Undibacterium</taxon>
    </lineage>
</organism>
<evidence type="ECO:0000313" key="5">
    <source>
        <dbReference type="EMBL" id="PXX46794.1"/>
    </source>
</evidence>
<dbReference type="InterPro" id="IPR008922">
    <property type="entry name" value="Di-copper_centre_dom_sf"/>
</dbReference>
<feature type="domain" description="Tyrosinase copper-binding" evidence="4">
    <location>
        <begin position="287"/>
        <end position="298"/>
    </location>
</feature>
<dbReference type="GO" id="GO:0016491">
    <property type="term" value="F:oxidoreductase activity"/>
    <property type="evidence" value="ECO:0007669"/>
    <property type="project" value="InterPro"/>
</dbReference>
<evidence type="ECO:0000256" key="3">
    <source>
        <dbReference type="SAM" id="SignalP"/>
    </source>
</evidence>
<dbReference type="InterPro" id="IPR002227">
    <property type="entry name" value="Tyrosinase_Cu-bd"/>
</dbReference>
<evidence type="ECO:0000313" key="6">
    <source>
        <dbReference type="Proteomes" id="UP000247792"/>
    </source>
</evidence>
<keyword evidence="3" id="KW-0732">Signal</keyword>
<evidence type="ECO:0000259" key="4">
    <source>
        <dbReference type="PROSITE" id="PS00498"/>
    </source>
</evidence>
<keyword evidence="1" id="KW-0479">Metal-binding</keyword>
<gene>
    <name evidence="5" type="ORF">DFR42_101370</name>
</gene>